<reference evidence="10" key="1">
    <citation type="journal article" date="2012" name="Nat. Biotechnol.">
        <title>Draft genome sequence of pigeonpea (Cajanus cajan), an orphan legume crop of resource-poor farmers.</title>
        <authorList>
            <person name="Varshney R.K."/>
            <person name="Chen W."/>
            <person name="Li Y."/>
            <person name="Bharti A.K."/>
            <person name="Saxena R.K."/>
            <person name="Schlueter J.A."/>
            <person name="Donoghue M.T."/>
            <person name="Azam S."/>
            <person name="Fan G."/>
            <person name="Whaley A.M."/>
            <person name="Farmer A.D."/>
            <person name="Sheridan J."/>
            <person name="Iwata A."/>
            <person name="Tuteja R."/>
            <person name="Penmetsa R.V."/>
            <person name="Wu W."/>
            <person name="Upadhyaya H.D."/>
            <person name="Yang S.P."/>
            <person name="Shah T."/>
            <person name="Saxena K.B."/>
            <person name="Michael T."/>
            <person name="McCombie W.R."/>
            <person name="Yang B."/>
            <person name="Zhang G."/>
            <person name="Yang H."/>
            <person name="Wang J."/>
            <person name="Spillane C."/>
            <person name="Cook D.R."/>
            <person name="May G.D."/>
            <person name="Xu X."/>
            <person name="Jackson S.A."/>
        </authorList>
    </citation>
    <scope>NUCLEOTIDE SEQUENCE [LARGE SCALE GENOMIC DNA]</scope>
</reference>
<dbReference type="Pfam" id="PF12796">
    <property type="entry name" value="Ank_2"/>
    <property type="match status" value="1"/>
</dbReference>
<dbReference type="GO" id="GO:0005249">
    <property type="term" value="F:voltage-gated potassium channel activity"/>
    <property type="evidence" value="ECO:0007669"/>
    <property type="project" value="InterPro"/>
</dbReference>
<protein>
    <submittedName>
        <fullName evidence="10">Potassium channel AKT1</fullName>
    </submittedName>
</protein>
<feature type="repeat" description="ANK" evidence="7">
    <location>
        <begin position="444"/>
        <end position="466"/>
    </location>
</feature>
<evidence type="ECO:0000256" key="6">
    <source>
        <dbReference type="ARBA" id="ARBA00023303"/>
    </source>
</evidence>
<keyword evidence="3" id="KW-0631">Potassium channel</keyword>
<keyword evidence="8" id="KW-1133">Transmembrane helix</keyword>
<evidence type="ECO:0000259" key="9">
    <source>
        <dbReference type="PROSITE" id="PS50042"/>
    </source>
</evidence>
<dbReference type="GO" id="GO:0034702">
    <property type="term" value="C:monoatomic ion channel complex"/>
    <property type="evidence" value="ECO:0007669"/>
    <property type="project" value="UniProtKB-KW"/>
</dbReference>
<keyword evidence="11" id="KW-1185">Reference proteome</keyword>
<dbReference type="SUPFAM" id="SSF51206">
    <property type="entry name" value="cAMP-binding domain-like"/>
    <property type="match status" value="1"/>
</dbReference>
<dbReference type="CDD" id="cd00038">
    <property type="entry name" value="CAP_ED"/>
    <property type="match status" value="1"/>
</dbReference>
<dbReference type="SUPFAM" id="SSF48403">
    <property type="entry name" value="Ankyrin repeat"/>
    <property type="match status" value="1"/>
</dbReference>
<dbReference type="InterPro" id="IPR036770">
    <property type="entry name" value="Ankyrin_rpt-contain_sf"/>
</dbReference>
<sequence>MVNAFFAVDIFLTFFVAYLDKASYLLVDQAKLIALRYAKTRLALDVISTIPSEVTLFSVHFAACFYYFLALNHEHQSTWLSLATELSQDNLWSLDVTSMYWSIVTFSTISYGDLHPVNTKEMLFDIIYMLFNLGLTSYLMENMTNLVVHGKAKLGNTSNSILMSFFVGDFVAYKERHGASCHRFCPSKSVTYPLERTYACSFVYEVTDMKAEYFPPKEDVILRNEAPTDFYNFVTGAAVAGEVELEDLVGEIGVLCYRPQVFTIRTKQLIQILSLNRTTFLNIVHSTLGDGTIIMSNFAPESRYSGMDVILAETEAMIAQGRMDMPITTCFATGRNDDLLLRRLLEKGSDPNEENKDRQTALYIAASRGNKHCVTLLLEHGVDPNSKEAIKGRHESVIKLQINNGADISSADAGNLACTAVEQNDIELLKELFQGVDVIHPQKNGTTALHMEALYGNAELIRFLVSCYHNSSFGMISKANRGK</sequence>
<dbReference type="PANTHER" id="PTHR45743:SF29">
    <property type="entry name" value="POTASSIUM CHANNEL"/>
    <property type="match status" value="1"/>
</dbReference>
<dbReference type="InterPro" id="IPR000595">
    <property type="entry name" value="cNMP-bd_dom"/>
</dbReference>
<gene>
    <name evidence="10" type="ORF">KK1_042309</name>
</gene>
<evidence type="ECO:0000256" key="8">
    <source>
        <dbReference type="SAM" id="Phobius"/>
    </source>
</evidence>
<keyword evidence="8" id="KW-0472">Membrane</keyword>
<dbReference type="Pfam" id="PF07885">
    <property type="entry name" value="Ion_trans_2"/>
    <property type="match status" value="1"/>
</dbReference>
<dbReference type="AlphaFoldDB" id="A0A151R1Z7"/>
<feature type="domain" description="Cyclic nucleotide-binding" evidence="9">
    <location>
        <begin position="206"/>
        <end position="284"/>
    </location>
</feature>
<dbReference type="InterPro" id="IPR002110">
    <property type="entry name" value="Ankyrin_rpt"/>
</dbReference>
<feature type="transmembrane region" description="Helical" evidence="8">
    <location>
        <begin position="6"/>
        <end position="27"/>
    </location>
</feature>
<dbReference type="Gene3D" id="1.10.287.70">
    <property type="match status" value="1"/>
</dbReference>
<dbReference type="InterPro" id="IPR013099">
    <property type="entry name" value="K_chnl_dom"/>
</dbReference>
<dbReference type="PROSITE" id="PS50042">
    <property type="entry name" value="CNMP_BINDING_3"/>
    <property type="match status" value="1"/>
</dbReference>
<dbReference type="InterPro" id="IPR045319">
    <property type="entry name" value="KAT/AKT"/>
</dbReference>
<evidence type="ECO:0000256" key="3">
    <source>
        <dbReference type="ARBA" id="ARBA00022826"/>
    </source>
</evidence>
<accession>A0A151R1Z7</accession>
<evidence type="ECO:0000256" key="4">
    <source>
        <dbReference type="ARBA" id="ARBA00022882"/>
    </source>
</evidence>
<feature type="repeat" description="ANK" evidence="7">
    <location>
        <begin position="357"/>
        <end position="389"/>
    </location>
</feature>
<evidence type="ECO:0000256" key="7">
    <source>
        <dbReference type="PROSITE-ProRule" id="PRU00023"/>
    </source>
</evidence>
<keyword evidence="2" id="KW-0633">Potassium transport</keyword>
<evidence type="ECO:0000313" key="10">
    <source>
        <dbReference type="EMBL" id="KYP36570.1"/>
    </source>
</evidence>
<dbReference type="SMART" id="SM00248">
    <property type="entry name" value="ANK"/>
    <property type="match status" value="3"/>
</dbReference>
<dbReference type="OMA" id="LYWSINT"/>
<dbReference type="Proteomes" id="UP000075243">
    <property type="component" value="Unassembled WGS sequence"/>
</dbReference>
<dbReference type="PROSITE" id="PS50297">
    <property type="entry name" value="ANK_REP_REGION"/>
    <property type="match status" value="2"/>
</dbReference>
<dbReference type="InterPro" id="IPR018490">
    <property type="entry name" value="cNMP-bd_dom_sf"/>
</dbReference>
<evidence type="ECO:0000256" key="2">
    <source>
        <dbReference type="ARBA" id="ARBA00022538"/>
    </source>
</evidence>
<dbReference type="GO" id="GO:0005886">
    <property type="term" value="C:plasma membrane"/>
    <property type="evidence" value="ECO:0007669"/>
    <property type="project" value="UniProtKB-SubCell"/>
</dbReference>
<proteinExistence type="predicted"/>
<comment type="subcellular location">
    <subcellularLocation>
        <location evidence="1">Cell membrane</location>
        <topology evidence="1">Peripheral membrane protein</topology>
        <orientation evidence="1">Cytoplasmic side</orientation>
    </subcellularLocation>
</comment>
<evidence type="ECO:0000313" key="11">
    <source>
        <dbReference type="Proteomes" id="UP000075243"/>
    </source>
</evidence>
<keyword evidence="5" id="KW-0630">Potassium</keyword>
<dbReference type="SUPFAM" id="SSF81324">
    <property type="entry name" value="Voltage-gated potassium channels"/>
    <property type="match status" value="1"/>
</dbReference>
<dbReference type="EMBL" id="KQ484197">
    <property type="protein sequence ID" value="KYP36570.1"/>
    <property type="molecule type" value="Genomic_DNA"/>
</dbReference>
<dbReference type="PROSITE" id="PS50088">
    <property type="entry name" value="ANK_REPEAT"/>
    <property type="match status" value="2"/>
</dbReference>
<evidence type="ECO:0000256" key="5">
    <source>
        <dbReference type="ARBA" id="ARBA00022958"/>
    </source>
</evidence>
<dbReference type="Gene3D" id="1.25.40.20">
    <property type="entry name" value="Ankyrin repeat-containing domain"/>
    <property type="match status" value="1"/>
</dbReference>
<evidence type="ECO:0000256" key="1">
    <source>
        <dbReference type="ARBA" id="ARBA00004413"/>
    </source>
</evidence>
<keyword evidence="4" id="KW-0851">Voltage-gated channel</keyword>
<organism evidence="10 11">
    <name type="scientific">Cajanus cajan</name>
    <name type="common">Pigeon pea</name>
    <name type="synonym">Cajanus indicus</name>
    <dbReference type="NCBI Taxonomy" id="3821"/>
    <lineage>
        <taxon>Eukaryota</taxon>
        <taxon>Viridiplantae</taxon>
        <taxon>Streptophyta</taxon>
        <taxon>Embryophyta</taxon>
        <taxon>Tracheophyta</taxon>
        <taxon>Spermatophyta</taxon>
        <taxon>Magnoliopsida</taxon>
        <taxon>eudicotyledons</taxon>
        <taxon>Gunneridae</taxon>
        <taxon>Pentapetalae</taxon>
        <taxon>rosids</taxon>
        <taxon>fabids</taxon>
        <taxon>Fabales</taxon>
        <taxon>Fabaceae</taxon>
        <taxon>Papilionoideae</taxon>
        <taxon>50 kb inversion clade</taxon>
        <taxon>NPAAA clade</taxon>
        <taxon>indigoferoid/millettioid clade</taxon>
        <taxon>Phaseoleae</taxon>
        <taxon>Cajanus</taxon>
    </lineage>
</organism>
<keyword evidence="7" id="KW-0040">ANK repeat</keyword>
<dbReference type="PANTHER" id="PTHR45743">
    <property type="entry name" value="POTASSIUM CHANNEL AKT1"/>
    <property type="match status" value="1"/>
</dbReference>
<dbReference type="Gramene" id="C.cajan_39525.t">
    <property type="protein sequence ID" value="C.cajan_39525.t"/>
    <property type="gene ID" value="C.cajan_39525"/>
</dbReference>
<feature type="transmembrane region" description="Helical" evidence="8">
    <location>
        <begin position="48"/>
        <end position="71"/>
    </location>
</feature>
<name>A0A151R1Z7_CAJCA</name>
<keyword evidence="6 10" id="KW-0407">Ion channel</keyword>
<keyword evidence="4" id="KW-0406">Ion transport</keyword>
<dbReference type="STRING" id="3821.A0A151R1Z7"/>
<keyword evidence="8" id="KW-0812">Transmembrane</keyword>
<keyword evidence="4" id="KW-0813">Transport</keyword>